<comment type="caution">
    <text evidence="3">The sequence shown here is derived from an EMBL/GenBank/DDBJ whole genome shotgun (WGS) entry which is preliminary data.</text>
</comment>
<dbReference type="Gene3D" id="1.20.5.320">
    <property type="entry name" value="6-Phosphogluconate Dehydrogenase, domain 3"/>
    <property type="match status" value="1"/>
</dbReference>
<name>A0AAP2GTC4_9BACT</name>
<evidence type="ECO:0000256" key="2">
    <source>
        <dbReference type="SAM" id="SignalP"/>
    </source>
</evidence>
<keyword evidence="4" id="KW-1185">Reference proteome</keyword>
<protein>
    <recommendedName>
        <fullName evidence="5">Collagen-like protein</fullName>
    </recommendedName>
</protein>
<keyword evidence="2" id="KW-0732">Signal</keyword>
<evidence type="ECO:0000313" key="4">
    <source>
        <dbReference type="Proteomes" id="UP001319080"/>
    </source>
</evidence>
<accession>A0AAP2GTC4</accession>
<feature type="region of interest" description="Disordered" evidence="1">
    <location>
        <begin position="28"/>
        <end position="53"/>
    </location>
</feature>
<dbReference type="EMBL" id="JAHESE010000005">
    <property type="protein sequence ID" value="MBT1708103.1"/>
    <property type="molecule type" value="Genomic_DNA"/>
</dbReference>
<dbReference type="RefSeq" id="WP_254083693.1">
    <property type="nucleotide sequence ID" value="NZ_JAHESE010000005.1"/>
</dbReference>
<dbReference type="PROSITE" id="PS51257">
    <property type="entry name" value="PROKAR_LIPOPROTEIN"/>
    <property type="match status" value="1"/>
</dbReference>
<dbReference type="AlphaFoldDB" id="A0AAP2GTC4"/>
<feature type="chain" id="PRO_5042839751" description="Collagen-like protein" evidence="2">
    <location>
        <begin position="25"/>
        <end position="223"/>
    </location>
</feature>
<sequence length="223" mass="24774">MKNLLKFFTMLMVALAAYVFTGCAEDGDPGAAGEQGEPGKKGENGEDGENGVGFDEATKYGNITLVLDGQRPDNTKEFKRDLNFRFTPVGVNGIRTSSVVYTEGIYRTFTIRRFYSSVAQDFQDNQVTLNLYVASDDGGNAEITGIDFYVRTVITTDDYKFFTFEDSYSEFAMNGNKEYTYDPATGNLDLKLNFTVPGDFEFNPTGHDLHVVATVNVKVFESM</sequence>
<proteinExistence type="predicted"/>
<evidence type="ECO:0000313" key="3">
    <source>
        <dbReference type="EMBL" id="MBT1708103.1"/>
    </source>
</evidence>
<gene>
    <name evidence="3" type="ORF">KK062_07710</name>
</gene>
<organism evidence="3 4">
    <name type="scientific">Dawidia cretensis</name>
    <dbReference type="NCBI Taxonomy" id="2782350"/>
    <lineage>
        <taxon>Bacteria</taxon>
        <taxon>Pseudomonadati</taxon>
        <taxon>Bacteroidota</taxon>
        <taxon>Cytophagia</taxon>
        <taxon>Cytophagales</taxon>
        <taxon>Chryseotaleaceae</taxon>
        <taxon>Dawidia</taxon>
    </lineage>
</organism>
<evidence type="ECO:0000256" key="1">
    <source>
        <dbReference type="SAM" id="MobiDB-lite"/>
    </source>
</evidence>
<feature type="signal peptide" evidence="2">
    <location>
        <begin position="1"/>
        <end position="24"/>
    </location>
</feature>
<reference evidence="3 4" key="1">
    <citation type="submission" date="2021-05" db="EMBL/GenBank/DDBJ databases">
        <title>A Polyphasic approach of four new species of the genus Ohtaekwangia: Ohtaekwangia histidinii sp. nov., Ohtaekwangia cretensis sp. nov., Ohtaekwangia indiensis sp. nov., Ohtaekwangia reichenbachii sp. nov. from diverse environment.</title>
        <authorList>
            <person name="Octaviana S."/>
        </authorList>
    </citation>
    <scope>NUCLEOTIDE SEQUENCE [LARGE SCALE GENOMIC DNA]</scope>
    <source>
        <strain evidence="3 4">PWU5</strain>
    </source>
</reference>
<evidence type="ECO:0008006" key="5">
    <source>
        <dbReference type="Google" id="ProtNLM"/>
    </source>
</evidence>
<dbReference type="Proteomes" id="UP001319080">
    <property type="component" value="Unassembled WGS sequence"/>
</dbReference>